<comment type="caution">
    <text evidence="1">The sequence shown here is derived from an EMBL/GenBank/DDBJ whole genome shotgun (WGS) entry which is preliminary data.</text>
</comment>
<name>A0A392PU36_9FABA</name>
<sequence>MPSAPAFVPTQITLTRNYGKTEVEFFQESGDFSKKRIEVNFFLFGGGDSDMEGCEVREPLEEARKERNGLIGDCDGELETAGDREKLFGDGGELFQVAVVERFEDALP</sequence>
<reference evidence="1 2" key="1">
    <citation type="journal article" date="2018" name="Front. Plant Sci.">
        <title>Red Clover (Trifolium pratense) and Zigzag Clover (T. medium) - A Picture of Genomic Similarities and Differences.</title>
        <authorList>
            <person name="Dluhosova J."/>
            <person name="Istvanek J."/>
            <person name="Nedelnik J."/>
            <person name="Repkova J."/>
        </authorList>
    </citation>
    <scope>NUCLEOTIDE SEQUENCE [LARGE SCALE GENOMIC DNA]</scope>
    <source>
        <strain evidence="2">cv. 10/8</strain>
        <tissue evidence="1">Leaf</tissue>
    </source>
</reference>
<dbReference type="AlphaFoldDB" id="A0A392PU36"/>
<proteinExistence type="predicted"/>
<accession>A0A392PU36</accession>
<evidence type="ECO:0000313" key="1">
    <source>
        <dbReference type="EMBL" id="MCI15603.1"/>
    </source>
</evidence>
<keyword evidence="2" id="KW-1185">Reference proteome</keyword>
<organism evidence="1 2">
    <name type="scientific">Trifolium medium</name>
    <dbReference type="NCBI Taxonomy" id="97028"/>
    <lineage>
        <taxon>Eukaryota</taxon>
        <taxon>Viridiplantae</taxon>
        <taxon>Streptophyta</taxon>
        <taxon>Embryophyta</taxon>
        <taxon>Tracheophyta</taxon>
        <taxon>Spermatophyta</taxon>
        <taxon>Magnoliopsida</taxon>
        <taxon>eudicotyledons</taxon>
        <taxon>Gunneridae</taxon>
        <taxon>Pentapetalae</taxon>
        <taxon>rosids</taxon>
        <taxon>fabids</taxon>
        <taxon>Fabales</taxon>
        <taxon>Fabaceae</taxon>
        <taxon>Papilionoideae</taxon>
        <taxon>50 kb inversion clade</taxon>
        <taxon>NPAAA clade</taxon>
        <taxon>Hologalegina</taxon>
        <taxon>IRL clade</taxon>
        <taxon>Trifolieae</taxon>
        <taxon>Trifolium</taxon>
    </lineage>
</organism>
<evidence type="ECO:0000313" key="2">
    <source>
        <dbReference type="Proteomes" id="UP000265520"/>
    </source>
</evidence>
<dbReference type="Proteomes" id="UP000265520">
    <property type="component" value="Unassembled WGS sequence"/>
</dbReference>
<protein>
    <submittedName>
        <fullName evidence="1">Uncharacterized protein</fullName>
    </submittedName>
</protein>
<dbReference type="EMBL" id="LXQA010097157">
    <property type="protein sequence ID" value="MCI15603.1"/>
    <property type="molecule type" value="Genomic_DNA"/>
</dbReference>